<gene>
    <name evidence="2" type="ORF">NTEN_LOCUS21332</name>
</gene>
<feature type="non-terminal residue" evidence="2">
    <location>
        <position position="67"/>
    </location>
</feature>
<name>A0A6H5HM88_9HEMI</name>
<organism evidence="2 3">
    <name type="scientific">Nesidiocoris tenuis</name>
    <dbReference type="NCBI Taxonomy" id="355587"/>
    <lineage>
        <taxon>Eukaryota</taxon>
        <taxon>Metazoa</taxon>
        <taxon>Ecdysozoa</taxon>
        <taxon>Arthropoda</taxon>
        <taxon>Hexapoda</taxon>
        <taxon>Insecta</taxon>
        <taxon>Pterygota</taxon>
        <taxon>Neoptera</taxon>
        <taxon>Paraneoptera</taxon>
        <taxon>Hemiptera</taxon>
        <taxon>Heteroptera</taxon>
        <taxon>Panheteroptera</taxon>
        <taxon>Cimicomorpha</taxon>
        <taxon>Miridae</taxon>
        <taxon>Dicyphina</taxon>
        <taxon>Nesidiocoris</taxon>
    </lineage>
</organism>
<proteinExistence type="predicted"/>
<feature type="region of interest" description="Disordered" evidence="1">
    <location>
        <begin position="47"/>
        <end position="67"/>
    </location>
</feature>
<dbReference type="EMBL" id="CADCXU010031163">
    <property type="protein sequence ID" value="CAB0017307.1"/>
    <property type="molecule type" value="Genomic_DNA"/>
</dbReference>
<reference evidence="2 3" key="1">
    <citation type="submission" date="2020-02" db="EMBL/GenBank/DDBJ databases">
        <authorList>
            <person name="Ferguson B K."/>
        </authorList>
    </citation>
    <scope>NUCLEOTIDE SEQUENCE [LARGE SCALE GENOMIC DNA]</scope>
</reference>
<dbReference type="AlphaFoldDB" id="A0A6H5HM88"/>
<evidence type="ECO:0000313" key="2">
    <source>
        <dbReference type="EMBL" id="CAB0017307.1"/>
    </source>
</evidence>
<evidence type="ECO:0000313" key="3">
    <source>
        <dbReference type="Proteomes" id="UP000479000"/>
    </source>
</evidence>
<sequence>MAGEDCVVFDKFIKLLHPREGEQLSKGRLMRWNGFQNGTWIRRLQMRKGNSTSSMPPFLLPPDSQHA</sequence>
<accession>A0A6H5HM88</accession>
<keyword evidence="3" id="KW-1185">Reference proteome</keyword>
<protein>
    <submittedName>
        <fullName evidence="2">Uncharacterized protein</fullName>
    </submittedName>
</protein>
<evidence type="ECO:0000256" key="1">
    <source>
        <dbReference type="SAM" id="MobiDB-lite"/>
    </source>
</evidence>
<dbReference type="Proteomes" id="UP000479000">
    <property type="component" value="Unassembled WGS sequence"/>
</dbReference>